<evidence type="ECO:0000313" key="13">
    <source>
        <dbReference type="Proteomes" id="UP000503462"/>
    </source>
</evidence>
<evidence type="ECO:0000256" key="5">
    <source>
        <dbReference type="ARBA" id="ARBA00022806"/>
    </source>
</evidence>
<dbReference type="Pfam" id="PF13086">
    <property type="entry name" value="AAA_11"/>
    <property type="match status" value="1"/>
</dbReference>
<feature type="compositionally biased region" description="Polar residues" evidence="10">
    <location>
        <begin position="1888"/>
        <end position="1897"/>
    </location>
</feature>
<dbReference type="PROSITE" id="PS51198">
    <property type="entry name" value="UVRD_HELICASE_ATP_BIND"/>
    <property type="match status" value="1"/>
</dbReference>
<keyword evidence="13" id="KW-1185">Reference proteome</keyword>
<evidence type="ECO:0000256" key="9">
    <source>
        <dbReference type="SAM" id="Coils"/>
    </source>
</evidence>
<dbReference type="GO" id="GO:0006369">
    <property type="term" value="P:termination of RNA polymerase II transcription"/>
    <property type="evidence" value="ECO:0007669"/>
    <property type="project" value="TreeGrafter"/>
</dbReference>
<dbReference type="InterPro" id="IPR045055">
    <property type="entry name" value="DNA2/NAM7-like"/>
</dbReference>
<dbReference type="InterPro" id="IPR041677">
    <property type="entry name" value="DNA2/NAM7_AAA_11"/>
</dbReference>
<feature type="region of interest" description="Disordered" evidence="10">
    <location>
        <begin position="876"/>
        <end position="903"/>
    </location>
</feature>
<dbReference type="InterPro" id="IPR024481">
    <property type="entry name" value="Helicase_Sen1_N"/>
</dbReference>
<accession>A0A6H0Y118</accession>
<organism evidence="12 13">
    <name type="scientific">Peltaster fructicola</name>
    <dbReference type="NCBI Taxonomy" id="286661"/>
    <lineage>
        <taxon>Eukaryota</taxon>
        <taxon>Fungi</taxon>
        <taxon>Dikarya</taxon>
        <taxon>Ascomycota</taxon>
        <taxon>Pezizomycotina</taxon>
        <taxon>Dothideomycetes</taxon>
        <taxon>Dothideomycetes incertae sedis</taxon>
        <taxon>Peltaster</taxon>
    </lineage>
</organism>
<dbReference type="EMBL" id="CP051142">
    <property type="protein sequence ID" value="QIX00694.1"/>
    <property type="molecule type" value="Genomic_DNA"/>
</dbReference>
<feature type="region of interest" description="Disordered" evidence="10">
    <location>
        <begin position="938"/>
        <end position="964"/>
    </location>
</feature>
<feature type="coiled-coil region" evidence="9">
    <location>
        <begin position="1443"/>
        <end position="1470"/>
    </location>
</feature>
<feature type="compositionally biased region" description="Polar residues" evidence="10">
    <location>
        <begin position="876"/>
        <end position="896"/>
    </location>
</feature>
<evidence type="ECO:0000256" key="1">
    <source>
        <dbReference type="ARBA" id="ARBA00004123"/>
    </source>
</evidence>
<keyword evidence="9" id="KW-0175">Coiled coil</keyword>
<feature type="binding site" evidence="8">
    <location>
        <begin position="1323"/>
        <end position="1330"/>
    </location>
    <ligand>
        <name>ATP</name>
        <dbReference type="ChEBI" id="CHEBI:30616"/>
    </ligand>
</feature>
<dbReference type="InterPro" id="IPR056474">
    <property type="entry name" value="SEN1_barrel"/>
</dbReference>
<dbReference type="GO" id="GO:0016604">
    <property type="term" value="C:nuclear body"/>
    <property type="evidence" value="ECO:0007669"/>
    <property type="project" value="TreeGrafter"/>
</dbReference>
<dbReference type="Gene3D" id="3.40.50.300">
    <property type="entry name" value="P-loop containing nucleotide triphosphate hydrolases"/>
    <property type="match status" value="2"/>
</dbReference>
<evidence type="ECO:0000256" key="8">
    <source>
        <dbReference type="PROSITE-ProRule" id="PRU00560"/>
    </source>
</evidence>
<feature type="compositionally biased region" description="Basic and acidic residues" evidence="10">
    <location>
        <begin position="1819"/>
        <end position="1844"/>
    </location>
</feature>
<dbReference type="FunFam" id="3.40.50.300:FF:001152">
    <property type="entry name" value="tRNA-splicing endonuclease, putative"/>
    <property type="match status" value="1"/>
</dbReference>
<dbReference type="GO" id="GO:0005694">
    <property type="term" value="C:chromosome"/>
    <property type="evidence" value="ECO:0007669"/>
    <property type="project" value="UniProtKB-ARBA"/>
</dbReference>
<feature type="region of interest" description="Disordered" evidence="10">
    <location>
        <begin position="1045"/>
        <end position="1081"/>
    </location>
</feature>
<dbReference type="GO" id="GO:0004386">
    <property type="term" value="F:helicase activity"/>
    <property type="evidence" value="ECO:0007669"/>
    <property type="project" value="UniProtKB-UniRule"/>
</dbReference>
<evidence type="ECO:0000256" key="7">
    <source>
        <dbReference type="ARBA" id="ARBA00023242"/>
    </source>
</evidence>
<evidence type="ECO:0000256" key="6">
    <source>
        <dbReference type="ARBA" id="ARBA00022840"/>
    </source>
</evidence>
<dbReference type="InterPro" id="IPR041679">
    <property type="entry name" value="DNA2/NAM7-like_C"/>
</dbReference>
<dbReference type="InterPro" id="IPR027417">
    <property type="entry name" value="P-loop_NTPase"/>
</dbReference>
<evidence type="ECO:0000313" key="12">
    <source>
        <dbReference type="EMBL" id="QIX00694.1"/>
    </source>
</evidence>
<dbReference type="PANTHER" id="PTHR10887:SF495">
    <property type="entry name" value="HELICASE SENATAXIN ISOFORM X1-RELATED"/>
    <property type="match status" value="1"/>
</dbReference>
<dbReference type="GO" id="GO:0005524">
    <property type="term" value="F:ATP binding"/>
    <property type="evidence" value="ECO:0007669"/>
    <property type="project" value="UniProtKB-UniRule"/>
</dbReference>
<dbReference type="FunFam" id="3.40.50.300:FF:000326">
    <property type="entry name" value="P-loop containing nucleoside triphosphate hydrolase"/>
    <property type="match status" value="1"/>
</dbReference>
<dbReference type="SUPFAM" id="SSF52540">
    <property type="entry name" value="P-loop containing nucleoside triphosphate hydrolases"/>
    <property type="match status" value="1"/>
</dbReference>
<dbReference type="Proteomes" id="UP000503462">
    <property type="component" value="Chromosome 4"/>
</dbReference>
<dbReference type="InterPro" id="IPR014016">
    <property type="entry name" value="UvrD-like_ATP-bd"/>
</dbReference>
<evidence type="ECO:0000259" key="11">
    <source>
        <dbReference type="PROSITE" id="PS51198"/>
    </source>
</evidence>
<evidence type="ECO:0000256" key="10">
    <source>
        <dbReference type="SAM" id="MobiDB-lite"/>
    </source>
</evidence>
<keyword evidence="3 8" id="KW-0547">Nucleotide-binding</keyword>
<evidence type="ECO:0000256" key="3">
    <source>
        <dbReference type="ARBA" id="ARBA00022741"/>
    </source>
</evidence>
<dbReference type="GO" id="GO:0001147">
    <property type="term" value="F:transcription termination site sequence-specific DNA binding"/>
    <property type="evidence" value="ECO:0007669"/>
    <property type="project" value="TreeGrafter"/>
</dbReference>
<feature type="compositionally biased region" description="Polar residues" evidence="10">
    <location>
        <begin position="939"/>
        <end position="957"/>
    </location>
</feature>
<dbReference type="GO" id="GO:0016787">
    <property type="term" value="F:hydrolase activity"/>
    <property type="evidence" value="ECO:0007669"/>
    <property type="project" value="UniProtKB-UniRule"/>
</dbReference>
<dbReference type="Pfam" id="PF13087">
    <property type="entry name" value="AAA_12"/>
    <property type="match status" value="1"/>
</dbReference>
<dbReference type="OrthoDB" id="6513042at2759"/>
<name>A0A6H0Y118_9PEZI</name>
<proteinExistence type="inferred from homology"/>
<dbReference type="Pfam" id="PF12726">
    <property type="entry name" value="SEN1_N"/>
    <property type="match status" value="1"/>
</dbReference>
<sequence>MEVVKKVEDVTSLNQEIHWFCPRTGDDDPTFFFDEDLAITAPAQLSNEPQESKSKRQKQCKEAVDRTELVLDACTILAFDGDDARPFQDKLKASLAGQMRRCDICVREYHRARSKLRSTLEGIYGTDEVQSFMETFDSMNKDRIMKGLDNAREMLIDLPPEQRNIAAAGEAGMYAMFEALNCIPFLEDEKALESYFDRPFELVQTKRKIKLPTYSPGMVSFLYSSSPIRSTWAHRNYSGLNRNVVAAEFEFSIRPFFEQALNRVHISCLDDRFLPYFWRGTATLLSKLNSELLSSKLRSLDANLWTMGLEHFQLDLSHFNDLIQSYTILLENGPRVFWDAMGTISPQAVLDTIFKAPRLVKAMTTNDDKEGTQLEQKFAWVDPLISSIQANNLVPPLRTIADQLLKKYQRTPYSEVGQKVAFQLGLRALLKALRTLREQGSRGTIVSGLLEFISKEHIQTIMLEVEGVERKDEMRLDKTQETCLQIIELMLALDCRSLAHDRLAILNTRGQDHQPSVSELNIWSRSLQGIKPGHPTLAGAIVSGMQDLLGLEPLSSRQIEIAKKPSEQWNKSLERIYEYTTTDFLERLQAFSPEQLLELFQDQHATPGLFALLFSGEQAIHQAALDVFKIISSEDSRRDAIMYVAKRHLRTTCTGFVGALKVIARSKCFAPCPNMIKLATDLYDCLCNDSDGILRSGRTFDKQDLAALENLWQLSWISLSIIFQQTEAWSNLGFDKTMMQDFCRLTMDFAESTFDQYSLIANVIQNSDGALLKMCRSACSKPKEVFIHVTKWLRLRDDYLIIKAVRLTCKMLLRLEEAGSQISKEAAPSVEGVLNGKVKTKLTANQKAEIQRALENHFGELLTEALESAVPTTLKQSSLQKWTSSEPSSGRTTPVDTKQRKPGTIDVDAWSSAAKKQNGALASTKQLLSKTSSTALAYQKQQEVSRKQSLANLGKSSRAQEEERKKLEFKLKRQHDKEEAERQRAAALAKANGVGAGSGVLGLGNIGKDHSLKGQNVMISSDEDSDSEQDDFDEDLFGPKIKKEKKPRITDVDPRGAIGLKPEQKRGPTRIQRTQRTQKDMRARLKPSLAPLHRIILKWDFFHDGDYPPGSSEHQFQSVSNVFHDPVSYKNTFEPLLTLEAWQGMIRAREEGNPKPYELKVQGRSNVDGFLEISSSVGHAENRELQLQEGDIVLLSQAKSPMTKSESPHCLARINRIKRQKAHLETVYQLEPGTPLDKSLTLQNIVYGVKVQSIVPLEREYGSLAALQFYDLCNQIVRARPSNRLDVTSKTLDAYQDNWNVNRAQSEAINAALVNEGFTLIQGPPGSGKTKTIVAIVGGLLSDQLGKAKTGTKINVPGQVQAGTDTAAKKLLVCAPSNAAVDELVMRLKGGIKTRYGREHKLNVVRIGRSDAINSQVLDVTMDELVSKHLGTSDSDQTARSKAQEVFKEHEKISAELRELNEKRESGELKGKDASDLQDKIVAVRKRKHDLGQKIDSVKDQERNAGREAELNRKRAQQAVLEKADVICATLSGSGHDMFRDLSIDFETVVIDEAAQCVEMSSLIPLKYNCIRCIMVGDPKQLPPTVFSKEAARFQYEQSLFVRMQNNHPAEVHLLDTQYRMHPDISIFPSRTFYDGLLKDGKGMAGLRQQPWHTSELLAPYRFFDVAGQHQAAIKGHSLINLAEIEVAKALYIRVRTDFPSYDFKGKIGIITPYKSQLRRLKEEFASRFGNDVSDIIEFNTTDAFQGRESEIIIFSCVRASPAGGIGFLQDIRRMNVGLTRAKSSLWVLGNSESLVRGRYWKMLVEDAQSRDSYSTGDVLDRSKQKRRAPEGQQERPGRPRVDTSDGDVEMGDANGSGLDTPASLIANNSRDATTAAVTGNPPLRSEPPTTQTTNVAPQRVIRRGGTDPFIRPKKR</sequence>
<evidence type="ECO:0000256" key="2">
    <source>
        <dbReference type="ARBA" id="ARBA00007913"/>
    </source>
</evidence>
<evidence type="ECO:0000256" key="4">
    <source>
        <dbReference type="ARBA" id="ARBA00022801"/>
    </source>
</evidence>
<dbReference type="InterPro" id="IPR047187">
    <property type="entry name" value="SF1_C_Upf1"/>
</dbReference>
<gene>
    <name evidence="12" type="ORF">AMS68_006211</name>
</gene>
<keyword evidence="7" id="KW-0539">Nucleus</keyword>
<dbReference type="CDD" id="cd18808">
    <property type="entry name" value="SF1_C_Upf1"/>
    <property type="match status" value="1"/>
</dbReference>
<reference evidence="12 13" key="1">
    <citation type="journal article" date="2016" name="Sci. Rep.">
        <title>Peltaster fructicola genome reveals evolution from an invasive phytopathogen to an ectophytic parasite.</title>
        <authorList>
            <person name="Xu C."/>
            <person name="Chen H."/>
            <person name="Gleason M.L."/>
            <person name="Xu J.R."/>
            <person name="Liu H."/>
            <person name="Zhang R."/>
            <person name="Sun G."/>
        </authorList>
    </citation>
    <scope>NUCLEOTIDE SEQUENCE [LARGE SCALE GENOMIC DNA]</scope>
    <source>
        <strain evidence="12 13">LNHT1506</strain>
    </source>
</reference>
<feature type="domain" description="UvrD-like helicase ATP-binding" evidence="11">
    <location>
        <begin position="1302"/>
        <end position="1622"/>
    </location>
</feature>
<feature type="region of interest" description="Disordered" evidence="10">
    <location>
        <begin position="1812"/>
        <end position="1916"/>
    </location>
</feature>
<protein>
    <recommendedName>
        <fullName evidence="11">UvrD-like helicase ATP-binding domain-containing protein</fullName>
    </recommendedName>
</protein>
<comment type="similarity">
    <text evidence="2">Belongs to the DNA2/NAM7 helicase family.</text>
</comment>
<keyword evidence="5 8" id="KW-0347">Helicase</keyword>
<keyword evidence="6 8" id="KW-0067">ATP-binding</keyword>
<dbReference type="PANTHER" id="PTHR10887">
    <property type="entry name" value="DNA2/NAM7 HELICASE FAMILY"/>
    <property type="match status" value="1"/>
</dbReference>
<dbReference type="CDD" id="cd18042">
    <property type="entry name" value="DEXXQc_SETX"/>
    <property type="match status" value="1"/>
</dbReference>
<comment type="subcellular location">
    <subcellularLocation>
        <location evidence="1">Nucleus</location>
    </subcellularLocation>
</comment>
<keyword evidence="4 8" id="KW-0378">Hydrolase</keyword>
<dbReference type="Pfam" id="PF23576">
    <property type="entry name" value="SEN1_barrel"/>
    <property type="match status" value="1"/>
</dbReference>
<feature type="compositionally biased region" description="Polar residues" evidence="10">
    <location>
        <begin position="1866"/>
        <end position="1878"/>
    </location>
</feature>